<accession>A0A3A4KB37</accession>
<protein>
    <recommendedName>
        <fullName evidence="3">Transposase</fullName>
    </recommendedName>
</protein>
<comment type="caution">
    <text evidence="1">The sequence shown here is derived from an EMBL/GenBank/DDBJ whole genome shotgun (WGS) entry which is preliminary data.</text>
</comment>
<evidence type="ECO:0000313" key="1">
    <source>
        <dbReference type="EMBL" id="RJO78952.1"/>
    </source>
</evidence>
<name>A0A3A4KB37_9NOCA</name>
<reference evidence="1 2" key="1">
    <citation type="submission" date="2018-09" db="EMBL/GenBank/DDBJ databases">
        <title>YIM PH21274 draft genome.</title>
        <authorList>
            <person name="Miao C."/>
        </authorList>
    </citation>
    <scope>NUCLEOTIDE SEQUENCE [LARGE SCALE GENOMIC DNA]</scope>
    <source>
        <strain evidence="1 2">YIM PH 21724</strain>
    </source>
</reference>
<sequence length="81" mass="9195">MPCSRRLVLDAVLYLVRGDMAWAQPAARLPDCCGRHHTYRRSTKSGAWQRIHDVVRDCARVRAGRTVARSCGDRLSDRARS</sequence>
<gene>
    <name evidence="1" type="ORF">D5S18_03690</name>
</gene>
<dbReference type="AlphaFoldDB" id="A0A3A4KB37"/>
<evidence type="ECO:0008006" key="3">
    <source>
        <dbReference type="Google" id="ProtNLM"/>
    </source>
</evidence>
<organism evidence="1 2">
    <name type="scientific">Nocardia panacis</name>
    <dbReference type="NCBI Taxonomy" id="2340916"/>
    <lineage>
        <taxon>Bacteria</taxon>
        <taxon>Bacillati</taxon>
        <taxon>Actinomycetota</taxon>
        <taxon>Actinomycetes</taxon>
        <taxon>Mycobacteriales</taxon>
        <taxon>Nocardiaceae</taxon>
        <taxon>Nocardia</taxon>
    </lineage>
</organism>
<evidence type="ECO:0000313" key="2">
    <source>
        <dbReference type="Proteomes" id="UP000266677"/>
    </source>
</evidence>
<proteinExistence type="predicted"/>
<dbReference type="EMBL" id="QZFU01000011">
    <property type="protein sequence ID" value="RJO78952.1"/>
    <property type="molecule type" value="Genomic_DNA"/>
</dbReference>
<keyword evidence="2" id="KW-1185">Reference proteome</keyword>
<dbReference type="Proteomes" id="UP000266677">
    <property type="component" value="Unassembled WGS sequence"/>
</dbReference>